<feature type="signal peptide" evidence="20">
    <location>
        <begin position="1"/>
        <end position="21"/>
    </location>
</feature>
<keyword evidence="15 20" id="KW-0443">Lipid metabolism</keyword>
<feature type="active site" description="Nucleophile" evidence="18">
    <location>
        <position position="208"/>
    </location>
</feature>
<evidence type="ECO:0000256" key="4">
    <source>
        <dbReference type="ARBA" id="ARBA00011702"/>
    </source>
</evidence>
<evidence type="ECO:0000256" key="10">
    <source>
        <dbReference type="ARBA" id="ARBA00022723"/>
    </source>
</evidence>
<name>U3BCB3_VIBPR</name>
<evidence type="ECO:0000256" key="6">
    <source>
        <dbReference type="ARBA" id="ARBA00013278"/>
    </source>
</evidence>
<keyword evidence="12 20" id="KW-0378">Hydrolase</keyword>
<comment type="caution">
    <text evidence="21">The sequence shown here is derived from an EMBL/GenBank/DDBJ whole genome shotgun (WGS) entry which is preliminary data.</text>
</comment>
<evidence type="ECO:0000256" key="9">
    <source>
        <dbReference type="ARBA" id="ARBA00022692"/>
    </source>
</evidence>
<evidence type="ECO:0000256" key="20">
    <source>
        <dbReference type="RuleBase" id="RU366027"/>
    </source>
</evidence>
<evidence type="ECO:0000256" key="11">
    <source>
        <dbReference type="ARBA" id="ARBA00022729"/>
    </source>
</evidence>
<comment type="subcellular location">
    <subcellularLocation>
        <location evidence="20">Cell outer membrane</location>
        <topology evidence="20">Multi-pass membrane protein</topology>
    </subcellularLocation>
    <text evidence="20">One of the very few enzymes located there.</text>
</comment>
<dbReference type="Proteomes" id="UP000016570">
    <property type="component" value="Unassembled WGS sequence"/>
</dbReference>
<dbReference type="GO" id="GO:0009279">
    <property type="term" value="C:cell outer membrane"/>
    <property type="evidence" value="ECO:0007669"/>
    <property type="project" value="UniProtKB-SubCell"/>
</dbReference>
<evidence type="ECO:0000256" key="14">
    <source>
        <dbReference type="ARBA" id="ARBA00022963"/>
    </source>
</evidence>
<reference evidence="21 22" key="1">
    <citation type="submission" date="2013-09" db="EMBL/GenBank/DDBJ databases">
        <title>Whole genome shotgun sequence of Vibrio proteolyticus NBRC 13287.</title>
        <authorList>
            <person name="Isaki S."/>
            <person name="Hosoyama A."/>
            <person name="Numata M."/>
            <person name="Hashimoto M."/>
            <person name="Hosoyama Y."/>
            <person name="Tsuchikane K."/>
            <person name="Noguchi M."/>
            <person name="Hirakata S."/>
            <person name="Ichikawa N."/>
            <person name="Ohji S."/>
            <person name="Yamazoe A."/>
            <person name="Fujita N."/>
        </authorList>
    </citation>
    <scope>NUCLEOTIDE SEQUENCE [LARGE SCALE GENOMIC DNA]</scope>
    <source>
        <strain evidence="21 22">NBRC 13287</strain>
    </source>
</reference>
<evidence type="ECO:0000256" key="15">
    <source>
        <dbReference type="ARBA" id="ARBA00023098"/>
    </source>
</evidence>
<dbReference type="GO" id="GO:0008970">
    <property type="term" value="F:phospholipase A1 activity"/>
    <property type="evidence" value="ECO:0007669"/>
    <property type="project" value="UniProtKB-EC"/>
</dbReference>
<evidence type="ECO:0000256" key="16">
    <source>
        <dbReference type="ARBA" id="ARBA00023136"/>
    </source>
</evidence>
<feature type="chain" id="PRO_5019609762" description="Phospholipase A1" evidence="20">
    <location>
        <begin position="22"/>
        <end position="343"/>
    </location>
</feature>
<evidence type="ECO:0000256" key="12">
    <source>
        <dbReference type="ARBA" id="ARBA00022801"/>
    </source>
</evidence>
<evidence type="ECO:0000256" key="8">
    <source>
        <dbReference type="ARBA" id="ARBA00022452"/>
    </source>
</evidence>
<evidence type="ECO:0000313" key="22">
    <source>
        <dbReference type="Proteomes" id="UP000016570"/>
    </source>
</evidence>
<dbReference type="PANTHER" id="PTHR40457:SF1">
    <property type="entry name" value="PHOSPHOLIPASE A1"/>
    <property type="match status" value="1"/>
</dbReference>
<keyword evidence="13 19" id="KW-0106">Calcium</keyword>
<dbReference type="GO" id="GO:0004623">
    <property type="term" value="F:phospholipase A2 activity"/>
    <property type="evidence" value="ECO:0007669"/>
    <property type="project" value="UniProtKB-EC"/>
</dbReference>
<comment type="catalytic activity">
    <reaction evidence="1 20">
        <text>a 1,2-diacyl-sn-glycero-3-phosphocholine + H2O = a 2-acyl-sn-glycero-3-phosphocholine + a fatty acid + H(+)</text>
        <dbReference type="Rhea" id="RHEA:18689"/>
        <dbReference type="ChEBI" id="CHEBI:15377"/>
        <dbReference type="ChEBI" id="CHEBI:15378"/>
        <dbReference type="ChEBI" id="CHEBI:28868"/>
        <dbReference type="ChEBI" id="CHEBI:57643"/>
        <dbReference type="ChEBI" id="CHEBI:57875"/>
        <dbReference type="EC" id="3.1.1.32"/>
    </reaction>
</comment>
<evidence type="ECO:0000256" key="2">
    <source>
        <dbReference type="ARBA" id="ARBA00001604"/>
    </source>
</evidence>
<organism evidence="21 22">
    <name type="scientific">Vibrio proteolyticus NBRC 13287</name>
    <dbReference type="NCBI Taxonomy" id="1219065"/>
    <lineage>
        <taxon>Bacteria</taxon>
        <taxon>Pseudomonadati</taxon>
        <taxon>Pseudomonadota</taxon>
        <taxon>Gammaproteobacteria</taxon>
        <taxon>Vibrionales</taxon>
        <taxon>Vibrionaceae</taxon>
        <taxon>Vibrio</taxon>
    </lineage>
</organism>
<keyword evidence="8" id="KW-1134">Transmembrane beta strand</keyword>
<keyword evidence="14 20" id="KW-0442">Lipid degradation</keyword>
<evidence type="ECO:0000256" key="7">
    <source>
        <dbReference type="ARBA" id="ARBA00021726"/>
    </source>
</evidence>
<evidence type="ECO:0000256" key="5">
    <source>
        <dbReference type="ARBA" id="ARBA00013179"/>
    </source>
</evidence>
<dbReference type="InterPro" id="IPR003187">
    <property type="entry name" value="PLipase_A1"/>
</dbReference>
<keyword evidence="17 20" id="KW-0998">Cell outer membrane</keyword>
<dbReference type="Pfam" id="PF02253">
    <property type="entry name" value="PLA1"/>
    <property type="match status" value="1"/>
</dbReference>
<evidence type="ECO:0000313" key="21">
    <source>
        <dbReference type="EMBL" id="GAD67404.1"/>
    </source>
</evidence>
<keyword evidence="9" id="KW-0812">Transmembrane</keyword>
<evidence type="ECO:0000256" key="19">
    <source>
        <dbReference type="PIRSR" id="PIRSR603187-2"/>
    </source>
</evidence>
<proteinExistence type="inferred from homology"/>
<dbReference type="PANTHER" id="PTHR40457">
    <property type="entry name" value="PHOSPHOLIPASE A1"/>
    <property type="match status" value="1"/>
</dbReference>
<comment type="similarity">
    <text evidence="3 20">Belongs to the phospholipase A1 family.</text>
</comment>
<evidence type="ECO:0000256" key="13">
    <source>
        <dbReference type="ARBA" id="ARBA00022837"/>
    </source>
</evidence>
<protein>
    <recommendedName>
        <fullName evidence="7 20">Phospholipase A1</fullName>
        <ecNumber evidence="5 20">3.1.1.32</ecNumber>
        <ecNumber evidence="6 20">3.1.1.4</ecNumber>
    </recommendedName>
    <alternativeName>
        <fullName evidence="20">Phosphatidylcholine 1-acylhydrolase</fullName>
    </alternativeName>
</protein>
<dbReference type="eggNOG" id="COG2829">
    <property type="taxonomic scope" value="Bacteria"/>
</dbReference>
<evidence type="ECO:0000256" key="17">
    <source>
        <dbReference type="ARBA" id="ARBA00023237"/>
    </source>
</evidence>
<comment type="cofactor">
    <cofactor evidence="20">
        <name>Ca(2+)</name>
        <dbReference type="ChEBI" id="CHEBI:29108"/>
    </cofactor>
    <text evidence="20">Binds 1 Ca(2+) ion per monomer. In the dimeric form the Ca(2+) is bound by different amino acids with binding of each Ca(2+) shared with ligands coming from each monomer. The Ca(2+) ion may have a role in catalysis.</text>
</comment>
<dbReference type="PRINTS" id="PR01486">
    <property type="entry name" value="PHPHLIPASEA1"/>
</dbReference>
<feature type="binding site" description="in dimeric form" evidence="19">
    <location>
        <position position="171"/>
    </location>
    <ligand>
        <name>Ca(2+)</name>
        <dbReference type="ChEBI" id="CHEBI:29108"/>
        <label>1</label>
    </ligand>
</feature>
<dbReference type="EC" id="3.1.1.4" evidence="6 20"/>
<comment type="catalytic activity">
    <reaction evidence="2 20">
        <text>a 1,2-diacyl-sn-glycero-3-phosphocholine + H2O = a 1-acyl-sn-glycero-3-phosphocholine + a fatty acid + H(+)</text>
        <dbReference type="Rhea" id="RHEA:15801"/>
        <dbReference type="ChEBI" id="CHEBI:15377"/>
        <dbReference type="ChEBI" id="CHEBI:15378"/>
        <dbReference type="ChEBI" id="CHEBI:28868"/>
        <dbReference type="ChEBI" id="CHEBI:57643"/>
        <dbReference type="ChEBI" id="CHEBI:58168"/>
        <dbReference type="EC" id="3.1.1.4"/>
    </reaction>
</comment>
<keyword evidence="11 20" id="KW-0732">Signal</keyword>
<dbReference type="CDD" id="cd00541">
    <property type="entry name" value="OMPLA"/>
    <property type="match status" value="1"/>
</dbReference>
<evidence type="ECO:0000256" key="3">
    <source>
        <dbReference type="ARBA" id="ARBA00010525"/>
    </source>
</evidence>
<feature type="binding site" description="in dimeric form" evidence="19">
    <location>
        <position position="216"/>
    </location>
    <ligand>
        <name>Ca(2+)</name>
        <dbReference type="ChEBI" id="CHEBI:29108"/>
        <label>1</label>
    </ligand>
</feature>
<sequence length="343" mass="39242">MEVKIPGVMMLGLLASPMAGAEAMSAYDLCLLDALKTKDGSTKIEDVRNQCQLQQVVDVQSEPEAEAPLQEEEQESVVTKRVESERKTAFEPFVMTAHRMNYILPVTYSDRINKDAYAETDWADDLRHAEAEFQISFKVPLNYEDLLFDGDGLFFGMTLKSFWQVYAQDISRPFRETNYRPELFYFTPTAWSPMGGKTWLGFGIEHESNGQRQDLSRSWNRIYTNLTFSKDNFAIALQPWWRIPEDSKDSPDDPDGDDNPDIEDYMGHFELTSAYKWDEYEFTFLGRENFATHKGFAQLGVTFPIWGKVRGYAQYSTGYGASLIDYNQNQQRVGVGVAITGLL</sequence>
<comment type="function">
    <text evidence="20">Hydrolysis of phosphatidylcholine with phospholipase A2 (EC 3.1.1.4) and phospholipase A1 (EC 3.1.1.32) activities.</text>
</comment>
<dbReference type="AlphaFoldDB" id="U3BCB3"/>
<dbReference type="Gene3D" id="2.40.230.10">
    <property type="entry name" value="Phospholipase A1"/>
    <property type="match status" value="1"/>
</dbReference>
<evidence type="ECO:0000256" key="18">
    <source>
        <dbReference type="PIRSR" id="PIRSR603187-1"/>
    </source>
</evidence>
<dbReference type="RefSeq" id="WP_021705379.1">
    <property type="nucleotide sequence ID" value="NZ_BATJ01000007.1"/>
</dbReference>
<dbReference type="InterPro" id="IPR036541">
    <property type="entry name" value="PLipase_A1_sf"/>
</dbReference>
<dbReference type="EMBL" id="BATJ01000007">
    <property type="protein sequence ID" value="GAD67404.1"/>
    <property type="molecule type" value="Genomic_DNA"/>
</dbReference>
<dbReference type="STRING" id="1219065.VPR01S_07_02030"/>
<gene>
    <name evidence="21" type="ORF">VPR01S_07_02030</name>
</gene>
<feature type="binding site" description="in dimeric form" evidence="19">
    <location>
        <position position="258"/>
    </location>
    <ligand>
        <name>Ca(2+)</name>
        <dbReference type="ChEBI" id="CHEBI:29108"/>
        <label>1</label>
    </ligand>
</feature>
<dbReference type="GO" id="GO:0046872">
    <property type="term" value="F:metal ion binding"/>
    <property type="evidence" value="ECO:0007669"/>
    <property type="project" value="UniProtKB-KW"/>
</dbReference>
<keyword evidence="10 19" id="KW-0479">Metal-binding</keyword>
<comment type="subunit">
    <text evidence="4 20">Homodimer; dimerization is reversible, and the dimeric form is the active one.</text>
</comment>
<feature type="active site" description="Proton acceptor" evidence="18">
    <location>
        <position position="206"/>
    </location>
</feature>
<dbReference type="SUPFAM" id="SSF56931">
    <property type="entry name" value="Outer membrane phospholipase A (OMPLA)"/>
    <property type="match status" value="1"/>
</dbReference>
<dbReference type="EC" id="3.1.1.32" evidence="5 20"/>
<accession>U3BCB3</accession>
<keyword evidence="16" id="KW-0472">Membrane</keyword>
<dbReference type="GO" id="GO:0016042">
    <property type="term" value="P:lipid catabolic process"/>
    <property type="evidence" value="ECO:0007669"/>
    <property type="project" value="UniProtKB-KW"/>
</dbReference>
<keyword evidence="22" id="KW-1185">Reference proteome</keyword>
<evidence type="ECO:0000256" key="1">
    <source>
        <dbReference type="ARBA" id="ARBA00000111"/>
    </source>
</evidence>